<evidence type="ECO:0000313" key="3">
    <source>
        <dbReference type="Proteomes" id="UP000297245"/>
    </source>
</evidence>
<dbReference type="EMBL" id="ML179255">
    <property type="protein sequence ID" value="THU93195.1"/>
    <property type="molecule type" value="Genomic_DNA"/>
</dbReference>
<reference evidence="2 3" key="1">
    <citation type="journal article" date="2019" name="Nat. Ecol. Evol.">
        <title>Megaphylogeny resolves global patterns of mushroom evolution.</title>
        <authorList>
            <person name="Varga T."/>
            <person name="Krizsan K."/>
            <person name="Foldi C."/>
            <person name="Dima B."/>
            <person name="Sanchez-Garcia M."/>
            <person name="Sanchez-Ramirez S."/>
            <person name="Szollosi G.J."/>
            <person name="Szarkandi J.G."/>
            <person name="Papp V."/>
            <person name="Albert L."/>
            <person name="Andreopoulos W."/>
            <person name="Angelini C."/>
            <person name="Antonin V."/>
            <person name="Barry K.W."/>
            <person name="Bougher N.L."/>
            <person name="Buchanan P."/>
            <person name="Buyck B."/>
            <person name="Bense V."/>
            <person name="Catcheside P."/>
            <person name="Chovatia M."/>
            <person name="Cooper J."/>
            <person name="Damon W."/>
            <person name="Desjardin D."/>
            <person name="Finy P."/>
            <person name="Geml J."/>
            <person name="Haridas S."/>
            <person name="Hughes K."/>
            <person name="Justo A."/>
            <person name="Karasinski D."/>
            <person name="Kautmanova I."/>
            <person name="Kiss B."/>
            <person name="Kocsube S."/>
            <person name="Kotiranta H."/>
            <person name="LaButti K.M."/>
            <person name="Lechner B.E."/>
            <person name="Liimatainen K."/>
            <person name="Lipzen A."/>
            <person name="Lukacs Z."/>
            <person name="Mihaltcheva S."/>
            <person name="Morgado L.N."/>
            <person name="Niskanen T."/>
            <person name="Noordeloos M.E."/>
            <person name="Ohm R.A."/>
            <person name="Ortiz-Santana B."/>
            <person name="Ovrebo C."/>
            <person name="Racz N."/>
            <person name="Riley R."/>
            <person name="Savchenko A."/>
            <person name="Shiryaev A."/>
            <person name="Soop K."/>
            <person name="Spirin V."/>
            <person name="Szebenyi C."/>
            <person name="Tomsovsky M."/>
            <person name="Tulloss R.E."/>
            <person name="Uehling J."/>
            <person name="Grigoriev I.V."/>
            <person name="Vagvolgyi C."/>
            <person name="Papp T."/>
            <person name="Martin F.M."/>
            <person name="Miettinen O."/>
            <person name="Hibbett D.S."/>
            <person name="Nagy L.G."/>
        </authorList>
    </citation>
    <scope>NUCLEOTIDE SEQUENCE [LARGE SCALE GENOMIC DNA]</scope>
    <source>
        <strain evidence="2 3">CBS 962.96</strain>
    </source>
</reference>
<protein>
    <submittedName>
        <fullName evidence="2">Uncharacterized protein</fullName>
    </submittedName>
</protein>
<dbReference type="Proteomes" id="UP000297245">
    <property type="component" value="Unassembled WGS sequence"/>
</dbReference>
<dbReference type="OrthoDB" id="3203159at2759"/>
<proteinExistence type="predicted"/>
<dbReference type="AlphaFoldDB" id="A0A4V4HF23"/>
<gene>
    <name evidence="2" type="ORF">K435DRAFT_612160</name>
</gene>
<feature type="non-terminal residue" evidence="2">
    <location>
        <position position="151"/>
    </location>
</feature>
<organism evidence="2 3">
    <name type="scientific">Dendrothele bispora (strain CBS 962.96)</name>
    <dbReference type="NCBI Taxonomy" id="1314807"/>
    <lineage>
        <taxon>Eukaryota</taxon>
        <taxon>Fungi</taxon>
        <taxon>Dikarya</taxon>
        <taxon>Basidiomycota</taxon>
        <taxon>Agaricomycotina</taxon>
        <taxon>Agaricomycetes</taxon>
        <taxon>Agaricomycetidae</taxon>
        <taxon>Agaricales</taxon>
        <taxon>Agaricales incertae sedis</taxon>
        <taxon>Dendrothele</taxon>
    </lineage>
</organism>
<name>A0A4V4HF23_DENBC</name>
<evidence type="ECO:0000313" key="2">
    <source>
        <dbReference type="EMBL" id="THU93195.1"/>
    </source>
</evidence>
<feature type="non-terminal residue" evidence="2">
    <location>
        <position position="1"/>
    </location>
</feature>
<sequence>IAYDLEDSEIISKVMEGALPEWSTILTTQSYGMAMQFQSAIRYHEDTLLSLNGMPAVALTRPHSDRSKMTSRTYLVGTRSDLPPPKFPKDDSNVSKRATPESKGARPCRLCGSGKHWDHECKHNEKRFAHVRLCETSIDNLQAEDEYNELY</sequence>
<accession>A0A4V4HF23</accession>
<keyword evidence="3" id="KW-1185">Reference proteome</keyword>
<feature type="region of interest" description="Disordered" evidence="1">
    <location>
        <begin position="62"/>
        <end position="107"/>
    </location>
</feature>
<feature type="compositionally biased region" description="Basic and acidic residues" evidence="1">
    <location>
        <begin position="87"/>
        <end position="104"/>
    </location>
</feature>
<evidence type="ECO:0000256" key="1">
    <source>
        <dbReference type="SAM" id="MobiDB-lite"/>
    </source>
</evidence>